<dbReference type="AlphaFoldDB" id="C9ZC45"/>
<dbReference type="EMBL" id="FN554889">
    <property type="protein sequence ID" value="CBG71735.1"/>
    <property type="molecule type" value="Genomic_DNA"/>
</dbReference>
<protein>
    <submittedName>
        <fullName evidence="2">Putative membrane protein</fullName>
    </submittedName>
</protein>
<proteinExistence type="predicted"/>
<keyword evidence="1" id="KW-0812">Transmembrane</keyword>
<name>C9ZC45_STRSW</name>
<accession>C9ZC45</accession>
<dbReference type="HOGENOM" id="CLU_1601783_0_0_11"/>
<keyword evidence="1" id="KW-0472">Membrane</keyword>
<sequence length="196" mass="21523">MGGVVVRGIVGFGRFSVVAWDASDRYNHGGRAMKPEIVISVSATVIALASLWVSFTESRSTRAHNRQSVRPLLQIRRVKNAEGGRTGIQVLNAGLGPALVTGTTVWLDGAEIGGWGHESHRLITAGLSVEPRHSTLPRGLPLLTGKELPLLVLDDFDPVAHEPFWRLVTERLRIEIRYESLYGGEEFRAVKGPRQQ</sequence>
<reference evidence="2 3" key="1">
    <citation type="journal article" date="2010" name="Mol. Plant Microbe Interact.">
        <title>Streptomyces scabies 87-22 contains a coronafacic acid-like biosynthetic cluster that contributes to plant-microbe interactions.</title>
        <authorList>
            <person name="Bignell D.R."/>
            <person name="Seipke R.F."/>
            <person name="Huguet-Tapia J.C."/>
            <person name="Chambers A.H."/>
            <person name="Parry R.J."/>
            <person name="Loria R."/>
        </authorList>
    </citation>
    <scope>NUCLEOTIDE SEQUENCE [LARGE SCALE GENOMIC DNA]</scope>
    <source>
        <strain evidence="2 3">87.22</strain>
    </source>
</reference>
<evidence type="ECO:0000256" key="1">
    <source>
        <dbReference type="SAM" id="Phobius"/>
    </source>
</evidence>
<dbReference type="eggNOG" id="ENOG5033AKZ">
    <property type="taxonomic scope" value="Bacteria"/>
</dbReference>
<evidence type="ECO:0000313" key="3">
    <source>
        <dbReference type="Proteomes" id="UP000001444"/>
    </source>
</evidence>
<keyword evidence="1" id="KW-1133">Transmembrane helix</keyword>
<feature type="transmembrane region" description="Helical" evidence="1">
    <location>
        <begin position="37"/>
        <end position="55"/>
    </location>
</feature>
<keyword evidence="3" id="KW-1185">Reference proteome</keyword>
<gene>
    <name evidence="2" type="ordered locus">SCAB_46821</name>
</gene>
<organism evidence="2 3">
    <name type="scientific">Streptomyces scabiei (strain 87.22)</name>
    <dbReference type="NCBI Taxonomy" id="680198"/>
    <lineage>
        <taxon>Bacteria</taxon>
        <taxon>Bacillati</taxon>
        <taxon>Actinomycetota</taxon>
        <taxon>Actinomycetes</taxon>
        <taxon>Kitasatosporales</taxon>
        <taxon>Streptomycetaceae</taxon>
        <taxon>Streptomyces</taxon>
    </lineage>
</organism>
<dbReference type="Proteomes" id="UP000001444">
    <property type="component" value="Chromosome"/>
</dbReference>
<evidence type="ECO:0000313" key="2">
    <source>
        <dbReference type="EMBL" id="CBG71735.1"/>
    </source>
</evidence>
<dbReference type="KEGG" id="scb:SCAB_46821"/>